<evidence type="ECO:0000313" key="3">
    <source>
        <dbReference type="EMBL" id="MDR6944522.1"/>
    </source>
</evidence>
<name>A0ABU1TGN5_9SPHI</name>
<accession>A0ABU1TGN5</accession>
<sequence length="129" mass="14284">MKTLLLALMLMVIAPGLKGQQTISRDSAMIEMANSDVKSFQLERSTWKRFKQHHFPSSSDYFKPTQLNSSDTSLLNDSTYVKAFRAAAYKKTLHRRTAGHKTLLIGGISLAVIAVVSLIILASDPPFSN</sequence>
<keyword evidence="1" id="KW-0472">Membrane</keyword>
<keyword evidence="4" id="KW-1185">Reference proteome</keyword>
<dbReference type="EMBL" id="JAVDUU010000004">
    <property type="protein sequence ID" value="MDR6944522.1"/>
    <property type="molecule type" value="Genomic_DNA"/>
</dbReference>
<feature type="signal peptide" evidence="2">
    <location>
        <begin position="1"/>
        <end position="19"/>
    </location>
</feature>
<comment type="caution">
    <text evidence="3">The sequence shown here is derived from an EMBL/GenBank/DDBJ whole genome shotgun (WGS) entry which is preliminary data.</text>
</comment>
<reference evidence="3 4" key="1">
    <citation type="submission" date="2023-07" db="EMBL/GenBank/DDBJ databases">
        <title>Sorghum-associated microbial communities from plants grown in Nebraska, USA.</title>
        <authorList>
            <person name="Schachtman D."/>
        </authorList>
    </citation>
    <scope>NUCLEOTIDE SEQUENCE [LARGE SCALE GENOMIC DNA]</scope>
    <source>
        <strain evidence="3 4">3262</strain>
    </source>
</reference>
<feature type="transmembrane region" description="Helical" evidence="1">
    <location>
        <begin position="103"/>
        <end position="122"/>
    </location>
</feature>
<evidence type="ECO:0000256" key="1">
    <source>
        <dbReference type="SAM" id="Phobius"/>
    </source>
</evidence>
<organism evidence="3 4">
    <name type="scientific">Mucilaginibacter pocheonensis</name>
    <dbReference type="NCBI Taxonomy" id="398050"/>
    <lineage>
        <taxon>Bacteria</taxon>
        <taxon>Pseudomonadati</taxon>
        <taxon>Bacteroidota</taxon>
        <taxon>Sphingobacteriia</taxon>
        <taxon>Sphingobacteriales</taxon>
        <taxon>Sphingobacteriaceae</taxon>
        <taxon>Mucilaginibacter</taxon>
    </lineage>
</organism>
<evidence type="ECO:0000313" key="4">
    <source>
        <dbReference type="Proteomes" id="UP001247620"/>
    </source>
</evidence>
<gene>
    <name evidence="3" type="ORF">J2W55_004382</name>
</gene>
<feature type="chain" id="PRO_5046550191" evidence="2">
    <location>
        <begin position="20"/>
        <end position="129"/>
    </location>
</feature>
<keyword evidence="1" id="KW-0812">Transmembrane</keyword>
<keyword evidence="1" id="KW-1133">Transmembrane helix</keyword>
<keyword evidence="2" id="KW-0732">Signal</keyword>
<dbReference type="Proteomes" id="UP001247620">
    <property type="component" value="Unassembled WGS sequence"/>
</dbReference>
<protein>
    <submittedName>
        <fullName evidence="3">Uncharacterized protein</fullName>
    </submittedName>
</protein>
<evidence type="ECO:0000256" key="2">
    <source>
        <dbReference type="SAM" id="SignalP"/>
    </source>
</evidence>
<proteinExistence type="predicted"/>
<dbReference type="RefSeq" id="WP_310100877.1">
    <property type="nucleotide sequence ID" value="NZ_JAVDUU010000004.1"/>
</dbReference>